<evidence type="ECO:0000256" key="1">
    <source>
        <dbReference type="SAM" id="MobiDB-lite"/>
    </source>
</evidence>
<protein>
    <submittedName>
        <fullName evidence="2">Uncharacterized protein</fullName>
    </submittedName>
</protein>
<sequence>MSNLSSAQYARSAEGEIGDEADDSMEDNAFVADTGSCTLSPKTLPFDGDKQVFKAT</sequence>
<dbReference type="EMBL" id="JAHQIW010007400">
    <property type="protein sequence ID" value="KAJ1374117.1"/>
    <property type="molecule type" value="Genomic_DNA"/>
</dbReference>
<proteinExistence type="predicted"/>
<organism evidence="2 3">
    <name type="scientific">Parelaphostrongylus tenuis</name>
    <name type="common">Meningeal worm</name>
    <dbReference type="NCBI Taxonomy" id="148309"/>
    <lineage>
        <taxon>Eukaryota</taxon>
        <taxon>Metazoa</taxon>
        <taxon>Ecdysozoa</taxon>
        <taxon>Nematoda</taxon>
        <taxon>Chromadorea</taxon>
        <taxon>Rhabditida</taxon>
        <taxon>Rhabditina</taxon>
        <taxon>Rhabditomorpha</taxon>
        <taxon>Strongyloidea</taxon>
        <taxon>Metastrongylidae</taxon>
        <taxon>Parelaphostrongylus</taxon>
    </lineage>
</organism>
<feature type="region of interest" description="Disordered" evidence="1">
    <location>
        <begin position="1"/>
        <end position="29"/>
    </location>
</feature>
<dbReference type="AlphaFoldDB" id="A0AAD5RD42"/>
<evidence type="ECO:0000313" key="2">
    <source>
        <dbReference type="EMBL" id="KAJ1374117.1"/>
    </source>
</evidence>
<gene>
    <name evidence="2" type="ORF">KIN20_036723</name>
</gene>
<comment type="caution">
    <text evidence="2">The sequence shown here is derived from an EMBL/GenBank/DDBJ whole genome shotgun (WGS) entry which is preliminary data.</text>
</comment>
<feature type="compositionally biased region" description="Acidic residues" evidence="1">
    <location>
        <begin position="16"/>
        <end position="26"/>
    </location>
</feature>
<evidence type="ECO:0000313" key="3">
    <source>
        <dbReference type="Proteomes" id="UP001196413"/>
    </source>
</evidence>
<keyword evidence="3" id="KW-1185">Reference proteome</keyword>
<dbReference type="Proteomes" id="UP001196413">
    <property type="component" value="Unassembled WGS sequence"/>
</dbReference>
<reference evidence="2" key="1">
    <citation type="submission" date="2021-06" db="EMBL/GenBank/DDBJ databases">
        <title>Parelaphostrongylus tenuis whole genome reference sequence.</title>
        <authorList>
            <person name="Garwood T.J."/>
            <person name="Larsen P.A."/>
            <person name="Fountain-Jones N.M."/>
            <person name="Garbe J.R."/>
            <person name="Macchietto M.G."/>
            <person name="Kania S.A."/>
            <person name="Gerhold R.W."/>
            <person name="Richards J.E."/>
            <person name="Wolf T.M."/>
        </authorList>
    </citation>
    <scope>NUCLEOTIDE SEQUENCE</scope>
    <source>
        <strain evidence="2">MNPRO001-30</strain>
        <tissue evidence="2">Meninges</tissue>
    </source>
</reference>
<name>A0AAD5RD42_PARTN</name>
<accession>A0AAD5RD42</accession>